<evidence type="ECO:0000256" key="9">
    <source>
        <dbReference type="ARBA" id="ARBA00023136"/>
    </source>
</evidence>
<dbReference type="InterPro" id="IPR012910">
    <property type="entry name" value="Plug_dom"/>
</dbReference>
<comment type="similarity">
    <text evidence="2 12 13">Belongs to the TonB-dependent receptor family.</text>
</comment>
<evidence type="ECO:0000256" key="12">
    <source>
        <dbReference type="PROSITE-ProRule" id="PRU01360"/>
    </source>
</evidence>
<keyword evidence="11 12" id="KW-0998">Cell outer membrane</keyword>
<organism evidence="16 17">
    <name type="scientific">Arcobacter venerupis</name>
    <dbReference type="NCBI Taxonomy" id="1054033"/>
    <lineage>
        <taxon>Bacteria</taxon>
        <taxon>Pseudomonadati</taxon>
        <taxon>Campylobacterota</taxon>
        <taxon>Epsilonproteobacteria</taxon>
        <taxon>Campylobacterales</taxon>
        <taxon>Arcobacteraceae</taxon>
        <taxon>Arcobacter</taxon>
    </lineage>
</organism>
<proteinExistence type="inferred from homology"/>
<keyword evidence="17" id="KW-1185">Reference proteome</keyword>
<evidence type="ECO:0000256" key="10">
    <source>
        <dbReference type="ARBA" id="ARBA00023170"/>
    </source>
</evidence>
<protein>
    <submittedName>
        <fullName evidence="16">TonB-dependent siderophore receptor</fullName>
    </submittedName>
</protein>
<dbReference type="Gene3D" id="2.40.170.20">
    <property type="entry name" value="TonB-dependent receptor, beta-barrel domain"/>
    <property type="match status" value="1"/>
</dbReference>
<keyword evidence="14" id="KW-0732">Signal</keyword>
<dbReference type="InterPro" id="IPR000531">
    <property type="entry name" value="Beta-barrel_TonB"/>
</dbReference>
<dbReference type="GO" id="GO:0009279">
    <property type="term" value="C:cell outer membrane"/>
    <property type="evidence" value="ECO:0007669"/>
    <property type="project" value="UniProtKB-SubCell"/>
</dbReference>
<evidence type="ECO:0000256" key="6">
    <source>
        <dbReference type="ARBA" id="ARBA00022692"/>
    </source>
</evidence>
<dbReference type="CDD" id="cd01347">
    <property type="entry name" value="ligand_gated_channel"/>
    <property type="match status" value="1"/>
</dbReference>
<evidence type="ECO:0000256" key="2">
    <source>
        <dbReference type="ARBA" id="ARBA00009810"/>
    </source>
</evidence>
<dbReference type="InterPro" id="IPR039426">
    <property type="entry name" value="TonB-dep_rcpt-like"/>
</dbReference>
<dbReference type="InterPro" id="IPR011662">
    <property type="entry name" value="Secretin/TonB_short_N"/>
</dbReference>
<dbReference type="PANTHER" id="PTHR32552:SF82">
    <property type="entry name" value="FCUA PROTEIN"/>
    <property type="match status" value="1"/>
</dbReference>
<feature type="chain" id="PRO_5042139526" evidence="14">
    <location>
        <begin position="24"/>
        <end position="785"/>
    </location>
</feature>
<keyword evidence="3 12" id="KW-0813">Transport</keyword>
<sequence>MTKLQSKIITSSIAILLCSNLFAQETYTIKDMSLKQALEKISKESKLSYIVDENLIEGKNAANINNIEGVKNALDKVLAGSGLEATIENGTIIIKKKIIVGSGTILDDISVTDSYRTGSAEDGYVVNEVKQIGFWGAKSLQDTPYSMTVMPQELIENSIAGDMDQVYKMNPITQTGPTTSVYGTPYATIRGFSTQTGIMDGVRLSSTSSGISMEELESVEILNGLSGFMYGVGNVGGTTNYVLKRPTYKPLTNLTIGNYGGEQYFAHLDLGNKIDEKGKFAYRLNTSYQDGETSKDDQNIERKLISGAIDWNVSDDLLLQLEAAHQYYKAEGREQSFYSDIPNVWPSADSLDMNKTYVPTNWVYNETETNRVGLNANWSINDIFTLRSAYLYKKDTREHTQAFPTFTTTGWKLQWMSKVNPVDYIAQGTYTYLDSEFNTLNIKHKLTMGISGDILEQRQYEKNSIWASTTPSNLTLDDLLNYPMPSEFNTSDYGKKYKANKSENTNIVIGDDIAFNEQWGALIGANYTTIGTKVFNASGKETSKYNKSELTPTLSLIYKPFEDLTTYATYMEALEKGTIVGSTYKNAGEILEPLKSEQYEVGAKYSVSENLLLSSSLFRIEKPYEYSDKALPIPTYVQDGKRIHEGIELTITGKVTDNLTVITGGTILDPKIDKSNDPKLEGKKPTGTASKMAKLYAEYDVVQIKGITLTGGAYYTGSRFADNTNLQEIDAYIIYDAGLRYKTKLDKYPTTFNLNIANLTNESYWASSDTLGIPRNIAYSMKVEF</sequence>
<dbReference type="KEGG" id="avp:AVENP_2863"/>
<evidence type="ECO:0000259" key="15">
    <source>
        <dbReference type="SMART" id="SM00965"/>
    </source>
</evidence>
<evidence type="ECO:0000256" key="7">
    <source>
        <dbReference type="ARBA" id="ARBA00023004"/>
    </source>
</evidence>
<dbReference type="SMART" id="SM00965">
    <property type="entry name" value="STN"/>
    <property type="match status" value="1"/>
</dbReference>
<dbReference type="GO" id="GO:0038023">
    <property type="term" value="F:signaling receptor activity"/>
    <property type="evidence" value="ECO:0007669"/>
    <property type="project" value="InterPro"/>
</dbReference>
<keyword evidence="8 13" id="KW-0798">TonB box</keyword>
<reference evidence="16 17" key="1">
    <citation type="submission" date="2020-05" db="EMBL/GenBank/DDBJ databases">
        <title>Complete genome sequencing of Campylobacter and Arcobacter type strains.</title>
        <authorList>
            <person name="Miller W.G."/>
            <person name="Yee E."/>
        </authorList>
    </citation>
    <scope>NUCLEOTIDE SEQUENCE [LARGE SCALE GENOMIC DNA]</scope>
    <source>
        <strain evidence="16 17">LMG 26156</strain>
    </source>
</reference>
<dbReference type="Gene3D" id="2.170.130.10">
    <property type="entry name" value="TonB-dependent receptor, plug domain"/>
    <property type="match status" value="1"/>
</dbReference>
<dbReference type="SUPFAM" id="SSF56935">
    <property type="entry name" value="Porins"/>
    <property type="match status" value="1"/>
</dbReference>
<accession>A0AAE7BAA0</accession>
<evidence type="ECO:0000313" key="17">
    <source>
        <dbReference type="Proteomes" id="UP000503482"/>
    </source>
</evidence>
<feature type="domain" description="Secretin/TonB short N-terminal" evidence="15">
    <location>
        <begin position="47"/>
        <end position="97"/>
    </location>
</feature>
<evidence type="ECO:0000256" key="3">
    <source>
        <dbReference type="ARBA" id="ARBA00022448"/>
    </source>
</evidence>
<dbReference type="EMBL" id="CP053840">
    <property type="protein sequence ID" value="QKF68338.1"/>
    <property type="molecule type" value="Genomic_DNA"/>
</dbReference>
<evidence type="ECO:0000256" key="14">
    <source>
        <dbReference type="SAM" id="SignalP"/>
    </source>
</evidence>
<keyword evidence="6 12" id="KW-0812">Transmembrane</keyword>
<dbReference type="AlphaFoldDB" id="A0AAE7BAA0"/>
<dbReference type="RefSeq" id="WP_128360063.1">
    <property type="nucleotide sequence ID" value="NZ_CP053840.1"/>
</dbReference>
<evidence type="ECO:0000313" key="16">
    <source>
        <dbReference type="EMBL" id="QKF68338.1"/>
    </source>
</evidence>
<keyword evidence="4 12" id="KW-1134">Transmembrane beta strand</keyword>
<dbReference type="NCBIfam" id="TIGR01783">
    <property type="entry name" value="TonB-siderophor"/>
    <property type="match status" value="1"/>
</dbReference>
<feature type="signal peptide" evidence="14">
    <location>
        <begin position="1"/>
        <end position="23"/>
    </location>
</feature>
<evidence type="ECO:0000256" key="4">
    <source>
        <dbReference type="ARBA" id="ARBA00022452"/>
    </source>
</evidence>
<evidence type="ECO:0000256" key="5">
    <source>
        <dbReference type="ARBA" id="ARBA00022496"/>
    </source>
</evidence>
<dbReference type="InterPro" id="IPR037066">
    <property type="entry name" value="Plug_dom_sf"/>
</dbReference>
<evidence type="ECO:0000256" key="13">
    <source>
        <dbReference type="RuleBase" id="RU003357"/>
    </source>
</evidence>
<dbReference type="InterPro" id="IPR036942">
    <property type="entry name" value="Beta-barrel_TonB_sf"/>
</dbReference>
<name>A0AAE7BAA0_9BACT</name>
<dbReference type="InterPro" id="IPR010105">
    <property type="entry name" value="TonB_sidphr_rcpt"/>
</dbReference>
<dbReference type="PROSITE" id="PS52016">
    <property type="entry name" value="TONB_DEPENDENT_REC_3"/>
    <property type="match status" value="1"/>
</dbReference>
<dbReference type="Proteomes" id="UP000503482">
    <property type="component" value="Chromosome"/>
</dbReference>
<dbReference type="GO" id="GO:0015344">
    <property type="term" value="F:siderophore uptake transmembrane transporter activity"/>
    <property type="evidence" value="ECO:0007669"/>
    <property type="project" value="TreeGrafter"/>
</dbReference>
<dbReference type="GO" id="GO:0015891">
    <property type="term" value="P:siderophore transport"/>
    <property type="evidence" value="ECO:0007669"/>
    <property type="project" value="InterPro"/>
</dbReference>
<dbReference type="PANTHER" id="PTHR32552">
    <property type="entry name" value="FERRICHROME IRON RECEPTOR-RELATED"/>
    <property type="match status" value="1"/>
</dbReference>
<evidence type="ECO:0000256" key="8">
    <source>
        <dbReference type="ARBA" id="ARBA00023077"/>
    </source>
</evidence>
<keyword evidence="10 16" id="KW-0675">Receptor</keyword>
<comment type="subcellular location">
    <subcellularLocation>
        <location evidence="1 12">Cell outer membrane</location>
        <topology evidence="1 12">Multi-pass membrane protein</topology>
    </subcellularLocation>
</comment>
<dbReference type="Pfam" id="PF00593">
    <property type="entry name" value="TonB_dep_Rec_b-barrel"/>
    <property type="match status" value="1"/>
</dbReference>
<dbReference type="Pfam" id="PF07715">
    <property type="entry name" value="Plug"/>
    <property type="match status" value="1"/>
</dbReference>
<keyword evidence="5" id="KW-0410">Iron transport</keyword>
<keyword evidence="7" id="KW-0408">Iron</keyword>
<keyword evidence="5" id="KW-0406">Ion transport</keyword>
<gene>
    <name evidence="16" type="ORF">AVENP_2863</name>
</gene>
<evidence type="ECO:0000256" key="11">
    <source>
        <dbReference type="ARBA" id="ARBA00023237"/>
    </source>
</evidence>
<keyword evidence="9 12" id="KW-0472">Membrane</keyword>
<dbReference type="Pfam" id="PF07660">
    <property type="entry name" value="STN"/>
    <property type="match status" value="1"/>
</dbReference>
<dbReference type="Gene3D" id="3.55.50.30">
    <property type="match status" value="1"/>
</dbReference>
<evidence type="ECO:0000256" key="1">
    <source>
        <dbReference type="ARBA" id="ARBA00004571"/>
    </source>
</evidence>